<organism evidence="1 2">
    <name type="scientific">Paraburkholderia sabiae</name>
    <dbReference type="NCBI Taxonomy" id="273251"/>
    <lineage>
        <taxon>Bacteria</taxon>
        <taxon>Pseudomonadati</taxon>
        <taxon>Pseudomonadota</taxon>
        <taxon>Betaproteobacteria</taxon>
        <taxon>Burkholderiales</taxon>
        <taxon>Burkholderiaceae</taxon>
        <taxon>Paraburkholderia</taxon>
    </lineage>
</organism>
<proteinExistence type="predicted"/>
<dbReference type="EMBL" id="JAZHGC010000089">
    <property type="protein sequence ID" value="MEM5292405.1"/>
    <property type="molecule type" value="Genomic_DNA"/>
</dbReference>
<reference evidence="1 2" key="1">
    <citation type="submission" date="2024-01" db="EMBL/GenBank/DDBJ databases">
        <title>The diversity of rhizobia nodulating Mimosa spp. in eleven states of Brazil covering several biomes is determined by host plant, location, and edaphic factors.</title>
        <authorList>
            <person name="Rouws L."/>
            <person name="Barauna A."/>
            <person name="Beukes C."/>
            <person name="De Faria S.M."/>
            <person name="Gross E."/>
            <person name="Dos Reis Junior F.B."/>
            <person name="Simon M."/>
            <person name="Maluk M."/>
            <person name="Odee D.W."/>
            <person name="Kenicer G."/>
            <person name="Young J.P.W."/>
            <person name="Reis V.M."/>
            <person name="Zilli J."/>
            <person name="James E.K."/>
        </authorList>
    </citation>
    <scope>NUCLEOTIDE SEQUENCE [LARGE SCALE GENOMIC DNA]</scope>
    <source>
        <strain evidence="1 2">JPY77</strain>
    </source>
</reference>
<dbReference type="Proteomes" id="UP001494588">
    <property type="component" value="Unassembled WGS sequence"/>
</dbReference>
<sequence length="90" mass="9615">MHFYHQGVAIQPSVARSGNTFVARVSILEEDGEATSLGDLGNFANKRSALAFAARCGTAFVDDEPMPRPPCKIQLVEGSSQAAVQIHRAT</sequence>
<gene>
    <name evidence="1" type="ORF">V4C55_42875</name>
</gene>
<keyword evidence="2" id="KW-1185">Reference proteome</keyword>
<protein>
    <submittedName>
        <fullName evidence="1">Uncharacterized protein</fullName>
    </submittedName>
</protein>
<name>A0ABU9QTN7_9BURK</name>
<evidence type="ECO:0000313" key="2">
    <source>
        <dbReference type="Proteomes" id="UP001494588"/>
    </source>
</evidence>
<comment type="caution">
    <text evidence="1">The sequence shown here is derived from an EMBL/GenBank/DDBJ whole genome shotgun (WGS) entry which is preliminary data.</text>
</comment>
<evidence type="ECO:0000313" key="1">
    <source>
        <dbReference type="EMBL" id="MEM5292405.1"/>
    </source>
</evidence>
<dbReference type="RefSeq" id="WP_233472162.1">
    <property type="nucleotide sequence ID" value="NZ_CAJHCS010000051.1"/>
</dbReference>
<accession>A0ABU9QTN7</accession>